<dbReference type="Proteomes" id="UP000016930">
    <property type="component" value="Unassembled WGS sequence"/>
</dbReference>
<dbReference type="HOGENOM" id="CLU_083660_2_1_1"/>
<evidence type="ECO:0000313" key="2">
    <source>
        <dbReference type="EMBL" id="EMD38249.1"/>
    </source>
</evidence>
<gene>
    <name evidence="2" type="ORF">CERSUDRAFT_82501</name>
</gene>
<dbReference type="EMBL" id="KB445795">
    <property type="protein sequence ID" value="EMD38249.1"/>
    <property type="molecule type" value="Genomic_DNA"/>
</dbReference>
<reference evidence="2 3" key="1">
    <citation type="journal article" date="2012" name="Proc. Natl. Acad. Sci. U.S.A.">
        <title>Comparative genomics of Ceriporiopsis subvermispora and Phanerochaete chrysosporium provide insight into selective ligninolysis.</title>
        <authorList>
            <person name="Fernandez-Fueyo E."/>
            <person name="Ruiz-Duenas F.J."/>
            <person name="Ferreira P."/>
            <person name="Floudas D."/>
            <person name="Hibbett D.S."/>
            <person name="Canessa P."/>
            <person name="Larrondo L.F."/>
            <person name="James T.Y."/>
            <person name="Seelenfreund D."/>
            <person name="Lobos S."/>
            <person name="Polanco R."/>
            <person name="Tello M."/>
            <person name="Honda Y."/>
            <person name="Watanabe T."/>
            <person name="Watanabe T."/>
            <person name="Ryu J.S."/>
            <person name="Kubicek C.P."/>
            <person name="Schmoll M."/>
            <person name="Gaskell J."/>
            <person name="Hammel K.E."/>
            <person name="St John F.J."/>
            <person name="Vanden Wymelenberg A."/>
            <person name="Sabat G."/>
            <person name="Splinter BonDurant S."/>
            <person name="Syed K."/>
            <person name="Yadav J.S."/>
            <person name="Doddapaneni H."/>
            <person name="Subramanian V."/>
            <person name="Lavin J.L."/>
            <person name="Oguiza J.A."/>
            <person name="Perez G."/>
            <person name="Pisabarro A.G."/>
            <person name="Ramirez L."/>
            <person name="Santoyo F."/>
            <person name="Master E."/>
            <person name="Coutinho P.M."/>
            <person name="Henrissat B."/>
            <person name="Lombard V."/>
            <person name="Magnuson J.K."/>
            <person name="Kuees U."/>
            <person name="Hori C."/>
            <person name="Igarashi K."/>
            <person name="Samejima M."/>
            <person name="Held B.W."/>
            <person name="Barry K.W."/>
            <person name="LaButti K.M."/>
            <person name="Lapidus A."/>
            <person name="Lindquist E.A."/>
            <person name="Lucas S.M."/>
            <person name="Riley R."/>
            <person name="Salamov A.A."/>
            <person name="Hoffmeister D."/>
            <person name="Schwenk D."/>
            <person name="Hadar Y."/>
            <person name="Yarden O."/>
            <person name="de Vries R.P."/>
            <person name="Wiebenga A."/>
            <person name="Stenlid J."/>
            <person name="Eastwood D."/>
            <person name="Grigoriev I.V."/>
            <person name="Berka R.M."/>
            <person name="Blanchette R.A."/>
            <person name="Kersten P."/>
            <person name="Martinez A.T."/>
            <person name="Vicuna R."/>
            <person name="Cullen D."/>
        </authorList>
    </citation>
    <scope>NUCLEOTIDE SEQUENCE [LARGE SCALE GENOMIC DNA]</scope>
    <source>
        <strain evidence="2 3">B</strain>
    </source>
</reference>
<dbReference type="OrthoDB" id="2317741at2759"/>
<organism evidence="2 3">
    <name type="scientific">Ceriporiopsis subvermispora (strain B)</name>
    <name type="common">White-rot fungus</name>
    <name type="synonym">Gelatoporia subvermispora</name>
    <dbReference type="NCBI Taxonomy" id="914234"/>
    <lineage>
        <taxon>Eukaryota</taxon>
        <taxon>Fungi</taxon>
        <taxon>Dikarya</taxon>
        <taxon>Basidiomycota</taxon>
        <taxon>Agaricomycotina</taxon>
        <taxon>Agaricomycetes</taxon>
        <taxon>Polyporales</taxon>
        <taxon>Gelatoporiaceae</taxon>
        <taxon>Gelatoporia</taxon>
    </lineage>
</organism>
<feature type="signal peptide" evidence="1">
    <location>
        <begin position="1"/>
        <end position="24"/>
    </location>
</feature>
<keyword evidence="1" id="KW-0732">Signal</keyword>
<dbReference type="AlphaFoldDB" id="M2PP54"/>
<proteinExistence type="predicted"/>
<feature type="chain" id="PRO_5004022635" evidence="1">
    <location>
        <begin position="25"/>
        <end position="135"/>
    </location>
</feature>
<protein>
    <submittedName>
        <fullName evidence="2">Uncharacterized protein</fullName>
    </submittedName>
</protein>
<name>M2PP54_CERS8</name>
<keyword evidence="3" id="KW-1185">Reference proteome</keyword>
<sequence length="135" mass="14722">MKLTTGFTPACLSFGAILCQLVSAVPLHEKRDVWAPRILYPNSGTVWQKGQRHNVTWDVSDPPSEMTNPMGEIRLAHANGSIYPVILASGFTVMDGRVEIEVPWLVTGSDYALVLFGDSGNTSPIFTIEGPSLFD</sequence>
<accession>M2PP54</accession>
<dbReference type="STRING" id="914234.M2PP54"/>
<evidence type="ECO:0000256" key="1">
    <source>
        <dbReference type="SAM" id="SignalP"/>
    </source>
</evidence>
<evidence type="ECO:0000313" key="3">
    <source>
        <dbReference type="Proteomes" id="UP000016930"/>
    </source>
</evidence>